<keyword evidence="1" id="KW-0732">Signal</keyword>
<evidence type="ECO:0000256" key="1">
    <source>
        <dbReference type="SAM" id="SignalP"/>
    </source>
</evidence>
<sequence>MLTKILAAASLLIALGTIAASYSQRSALTLRQATPPTYWPRYGTTLSGQYRGNTWVSLPNRSAYGSFRGGGPSAGK</sequence>
<feature type="signal peptide" evidence="1">
    <location>
        <begin position="1"/>
        <end position="19"/>
    </location>
</feature>
<dbReference type="AlphaFoldDB" id="A0A6J4V2Z8"/>
<evidence type="ECO:0000313" key="2">
    <source>
        <dbReference type="EMBL" id="CAA9566544.1"/>
    </source>
</evidence>
<feature type="chain" id="PRO_5026894113" evidence="1">
    <location>
        <begin position="20"/>
        <end position="76"/>
    </location>
</feature>
<organism evidence="2">
    <name type="scientific">uncultured Synechococcales cyanobacterium</name>
    <dbReference type="NCBI Taxonomy" id="1936017"/>
    <lineage>
        <taxon>Bacteria</taxon>
        <taxon>Bacillati</taxon>
        <taxon>Cyanobacteriota</taxon>
        <taxon>Cyanophyceae</taxon>
        <taxon>Synechococcales</taxon>
        <taxon>environmental samples</taxon>
    </lineage>
</organism>
<dbReference type="EMBL" id="CADCWO010000066">
    <property type="protein sequence ID" value="CAA9566544.1"/>
    <property type="molecule type" value="Genomic_DNA"/>
</dbReference>
<proteinExistence type="predicted"/>
<gene>
    <name evidence="2" type="ORF">AVDCRST_MAG81-1123</name>
</gene>
<name>A0A6J4V2Z8_9CYAN</name>
<reference evidence="2" key="1">
    <citation type="submission" date="2020-02" db="EMBL/GenBank/DDBJ databases">
        <authorList>
            <person name="Meier V. D."/>
        </authorList>
    </citation>
    <scope>NUCLEOTIDE SEQUENCE</scope>
    <source>
        <strain evidence="2">AVDCRST_MAG81</strain>
    </source>
</reference>
<accession>A0A6J4V2Z8</accession>
<protein>
    <submittedName>
        <fullName evidence="2">Uncharacterized protein</fullName>
    </submittedName>
</protein>